<evidence type="ECO:0000313" key="4">
    <source>
        <dbReference type="Proteomes" id="UP000091857"/>
    </source>
</evidence>
<evidence type="ECO:0008006" key="5">
    <source>
        <dbReference type="Google" id="ProtNLM"/>
    </source>
</evidence>
<sequence>MDHHRVSSMHSWQRSSAESPLASSSPLASPIHPRHVRTGSAGAPGVRKAQTKAAAQRLAQVMSHQPADDEDSEEEDLSVDYKNTPTSIGTIGLAGGRRMPRPQSPKPNPKVQSPVVRKKQQLQTQPQLVDEYNDTDDDYELMTGPVTVGRAGGKSIRPRSPMLVRNKQEQSLSAHSSPGSRPLPSFISVEQSSPIPFRSVSPPSHATSPMEEPLSARSLMVGRSSMNFVEQPSSVRSSMSARSSLNSTEQPPSARSTSAARTNVKTAPIPSSVPISLRPVSPVISPENSVDNRRDKRYSVDFGTTNLRDTGSHHSASALQDEVDMLQEENDSLIEKLRLAEERYEEADARARQLEKQVATLGEGVTLEARLLSRKEAALQQREAALRVAEQSSKPEEIAALRTEAETAKDEATSALVQLNEAVSEVKSLRTLTHRMILTEEEMEEVVLKRCWLARYWSLSFLHGIHGDLAGAKYEYWSSFAPLPFEVVLAAGQRAKEENLSTNSNASEREKVLRDMHELSGVGTIESMLLVDKGLRELSALKVEDAVALAMAQKRRPNLLKTDDVKLPAEGQFEAFELSQEETEDVLFKQAWLSYFWRRAKSHGLEPDIAEERLEFWINQNNRSFTSIDAVDVERGLLELKRLGIEHQLWHESRRGLDVDSNSRSIAESKF</sequence>
<accession>A0A2C9VFQ6</accession>
<proteinExistence type="predicted"/>
<protein>
    <recommendedName>
        <fullName evidence="5">Coiled-coil domain-containing protein SCD2</fullName>
    </recommendedName>
</protein>
<feature type="compositionally biased region" description="Acidic residues" evidence="2">
    <location>
        <begin position="68"/>
        <end position="78"/>
    </location>
</feature>
<feature type="compositionally biased region" description="Low complexity" evidence="2">
    <location>
        <begin position="233"/>
        <end position="247"/>
    </location>
</feature>
<feature type="compositionally biased region" description="Polar residues" evidence="2">
    <location>
        <begin position="248"/>
        <end position="265"/>
    </location>
</feature>
<dbReference type="Gramene" id="Manes.08G125500.1.v8.1">
    <property type="protein sequence ID" value="Manes.08G125500.1.v8.1.CDS"/>
    <property type="gene ID" value="Manes.08G125500.v8.1"/>
</dbReference>
<dbReference type="STRING" id="3983.A0A2C9VFQ6"/>
<gene>
    <name evidence="3" type="ORF">MANES_08G125500v8</name>
</gene>
<dbReference type="EMBL" id="CM004394">
    <property type="protein sequence ID" value="OAY44138.1"/>
    <property type="molecule type" value="Genomic_DNA"/>
</dbReference>
<dbReference type="Proteomes" id="UP000091857">
    <property type="component" value="Chromosome 8"/>
</dbReference>
<comment type="caution">
    <text evidence="3">The sequence shown here is derived from an EMBL/GenBank/DDBJ whole genome shotgun (WGS) entry which is preliminary data.</text>
</comment>
<dbReference type="PANTHER" id="PTHR31762">
    <property type="entry name" value="FAS-BINDING FACTOR-LIKE PROTEIN"/>
    <property type="match status" value="1"/>
</dbReference>
<dbReference type="AlphaFoldDB" id="A0A2C9VFQ6"/>
<feature type="compositionally biased region" description="Polar residues" evidence="2">
    <location>
        <begin position="169"/>
        <end position="179"/>
    </location>
</feature>
<feature type="region of interest" description="Disordered" evidence="2">
    <location>
        <begin position="144"/>
        <end position="188"/>
    </location>
</feature>
<feature type="coiled-coil region" evidence="1">
    <location>
        <begin position="316"/>
        <end position="364"/>
    </location>
</feature>
<dbReference type="OrthoDB" id="2014962at2759"/>
<dbReference type="InterPro" id="IPR040321">
    <property type="entry name" value="SCD2-like"/>
</dbReference>
<evidence type="ECO:0000313" key="3">
    <source>
        <dbReference type="EMBL" id="OAY44138.1"/>
    </source>
</evidence>
<reference evidence="4" key="1">
    <citation type="journal article" date="2016" name="Nat. Biotechnol.">
        <title>Sequencing wild and cultivated cassava and related species reveals extensive interspecific hybridization and genetic diversity.</title>
        <authorList>
            <person name="Bredeson J.V."/>
            <person name="Lyons J.B."/>
            <person name="Prochnik S.E."/>
            <person name="Wu G.A."/>
            <person name="Ha C.M."/>
            <person name="Edsinger-Gonzales E."/>
            <person name="Grimwood J."/>
            <person name="Schmutz J."/>
            <person name="Rabbi I.Y."/>
            <person name="Egesi C."/>
            <person name="Nauluvula P."/>
            <person name="Lebot V."/>
            <person name="Ndunguru J."/>
            <person name="Mkamilo G."/>
            <person name="Bart R.S."/>
            <person name="Setter T.L."/>
            <person name="Gleadow R.M."/>
            <person name="Kulakow P."/>
            <person name="Ferguson M.E."/>
            <person name="Rounsley S."/>
            <person name="Rokhsar D.S."/>
        </authorList>
    </citation>
    <scope>NUCLEOTIDE SEQUENCE [LARGE SCALE GENOMIC DNA]</scope>
    <source>
        <strain evidence="4">cv. AM560-2</strain>
    </source>
</reference>
<feature type="compositionally biased region" description="Low complexity" evidence="2">
    <location>
        <begin position="15"/>
        <end position="30"/>
    </location>
</feature>
<feature type="region of interest" description="Disordered" evidence="2">
    <location>
        <begin position="1"/>
        <end position="127"/>
    </location>
</feature>
<keyword evidence="4" id="KW-1185">Reference proteome</keyword>
<organism evidence="3 4">
    <name type="scientific">Manihot esculenta</name>
    <name type="common">Cassava</name>
    <name type="synonym">Jatropha manihot</name>
    <dbReference type="NCBI Taxonomy" id="3983"/>
    <lineage>
        <taxon>Eukaryota</taxon>
        <taxon>Viridiplantae</taxon>
        <taxon>Streptophyta</taxon>
        <taxon>Embryophyta</taxon>
        <taxon>Tracheophyta</taxon>
        <taxon>Spermatophyta</taxon>
        <taxon>Magnoliopsida</taxon>
        <taxon>eudicotyledons</taxon>
        <taxon>Gunneridae</taxon>
        <taxon>Pentapetalae</taxon>
        <taxon>rosids</taxon>
        <taxon>fabids</taxon>
        <taxon>Malpighiales</taxon>
        <taxon>Euphorbiaceae</taxon>
        <taxon>Crotonoideae</taxon>
        <taxon>Manihoteae</taxon>
        <taxon>Manihot</taxon>
    </lineage>
</organism>
<feature type="region of interest" description="Disordered" evidence="2">
    <location>
        <begin position="230"/>
        <end position="273"/>
    </location>
</feature>
<dbReference type="PANTHER" id="PTHR31762:SF10">
    <property type="entry name" value="FAS-BINDING FACTOR-LIKE PROTEIN"/>
    <property type="match status" value="1"/>
</dbReference>
<dbReference type="GO" id="GO:0000911">
    <property type="term" value="P:cytokinesis by cell plate formation"/>
    <property type="evidence" value="ECO:0007669"/>
    <property type="project" value="InterPro"/>
</dbReference>
<keyword evidence="1" id="KW-0175">Coiled coil</keyword>
<evidence type="ECO:0000256" key="1">
    <source>
        <dbReference type="SAM" id="Coils"/>
    </source>
</evidence>
<evidence type="ECO:0000256" key="2">
    <source>
        <dbReference type="SAM" id="MobiDB-lite"/>
    </source>
</evidence>
<feature type="region of interest" description="Disordered" evidence="2">
    <location>
        <begin position="194"/>
        <end position="213"/>
    </location>
</feature>
<name>A0A2C9VFQ6_MANES</name>